<feature type="compositionally biased region" description="Polar residues" evidence="1">
    <location>
        <begin position="36"/>
        <end position="53"/>
    </location>
</feature>
<feature type="region of interest" description="Disordered" evidence="1">
    <location>
        <begin position="527"/>
        <end position="550"/>
    </location>
</feature>
<feature type="compositionally biased region" description="Low complexity" evidence="1">
    <location>
        <begin position="528"/>
        <end position="550"/>
    </location>
</feature>
<accession>A0ABW9KHM6</accession>
<feature type="compositionally biased region" description="Low complexity" evidence="1">
    <location>
        <begin position="20"/>
        <end position="35"/>
    </location>
</feature>
<feature type="signal peptide" evidence="2">
    <location>
        <begin position="1"/>
        <end position="18"/>
    </location>
</feature>
<gene>
    <name evidence="3" type="ORF">ACK2TP_02300</name>
</gene>
<evidence type="ECO:0000313" key="3">
    <source>
        <dbReference type="EMBL" id="MFN2974587.1"/>
    </source>
</evidence>
<dbReference type="RefSeq" id="WP_263413849.1">
    <property type="nucleotide sequence ID" value="NZ_BAABBH010000001.1"/>
</dbReference>
<reference evidence="3 4" key="1">
    <citation type="submission" date="2024-12" db="EMBL/GenBank/DDBJ databases">
        <authorList>
            <person name="Lee Y."/>
        </authorList>
    </citation>
    <scope>NUCLEOTIDE SEQUENCE [LARGE SCALE GENOMIC DNA]</scope>
    <source>
        <strain evidence="3 4">03SUJ4</strain>
    </source>
</reference>
<evidence type="ECO:0000256" key="2">
    <source>
        <dbReference type="SAM" id="SignalP"/>
    </source>
</evidence>
<name>A0ABW9KHM6_9BACT</name>
<dbReference type="NCBIfam" id="TIGR03436">
    <property type="entry name" value="acidobact_VWFA"/>
    <property type="match status" value="1"/>
</dbReference>
<proteinExistence type="predicted"/>
<comment type="caution">
    <text evidence="3">The sequence shown here is derived from an EMBL/GenBank/DDBJ whole genome shotgun (WGS) entry which is preliminary data.</text>
</comment>
<dbReference type="EMBL" id="JBJYXY010000001">
    <property type="protein sequence ID" value="MFN2974587.1"/>
    <property type="molecule type" value="Genomic_DNA"/>
</dbReference>
<organism evidence="3 4">
    <name type="scientific">Terriglobus aquaticus</name>
    <dbReference type="NCBI Taxonomy" id="940139"/>
    <lineage>
        <taxon>Bacteria</taxon>
        <taxon>Pseudomonadati</taxon>
        <taxon>Acidobacteriota</taxon>
        <taxon>Terriglobia</taxon>
        <taxon>Terriglobales</taxon>
        <taxon>Acidobacteriaceae</taxon>
        <taxon>Terriglobus</taxon>
    </lineage>
</organism>
<keyword evidence="2" id="KW-0732">Signal</keyword>
<dbReference type="Proteomes" id="UP001634747">
    <property type="component" value="Unassembled WGS sequence"/>
</dbReference>
<protein>
    <submittedName>
        <fullName evidence="3">VWA domain-containing protein</fullName>
    </submittedName>
</protein>
<keyword evidence="4" id="KW-1185">Reference proteome</keyword>
<dbReference type="InterPro" id="IPR017802">
    <property type="entry name" value="VWFA-rel_acidobac-type"/>
</dbReference>
<evidence type="ECO:0000256" key="1">
    <source>
        <dbReference type="SAM" id="MobiDB-lite"/>
    </source>
</evidence>
<feature type="region of interest" description="Disordered" evidence="1">
    <location>
        <begin position="20"/>
        <end position="53"/>
    </location>
</feature>
<sequence length="550" mass="60167">MRRLLPSLSLLLSLSLVAQSPAPTSSPSAQQPATTGAPQTSAPSTNQGDQSPVATIRSSSRLVILDTVVLDGKGNIVPGLKKEDFHVTEEDTPQTILNFVAPGTFTPPADAAINSTADLDRVAPRAPVNIILLDEFNTLFQDMAFARYSLKKYLERQPGKLDEPTMLIAVSLQKFDVLQDYTQDKGAILNALDHHFAAYPWQAHNFGWLAERYSQAFLSLQRVAQATEGHPGHKNMIWIGRGFPNLNLQNVALDQRQRVENVVQQTVNLLRDARVTLYTIDPAGVQIDPNAYGRDAALWDPFGGSYEFNKLARATGGRTFYGRNDVDAEIGTSIRDGASFYTLTYRPTGAADNPNKFRRIKVTFDNPDYHAVTREGYYPQRGPARYNPQGTNNRLFTELAAANSSNMAYDGVPITLHPDPNDPDKFTIHVDSRGLNWTLATDTEPRRCEVILLATTFDKKGKPVGDPIAKNIKVAAPSDVAPTGRLERAIDFNVTLKHNPQAVRARFVVRVASTGRIGTADYALNPNQQAVAKPAPAATATTPPASTTQP</sequence>
<evidence type="ECO:0000313" key="4">
    <source>
        <dbReference type="Proteomes" id="UP001634747"/>
    </source>
</evidence>
<feature type="chain" id="PRO_5045735069" evidence="2">
    <location>
        <begin position="19"/>
        <end position="550"/>
    </location>
</feature>